<dbReference type="Proteomes" id="UP000287651">
    <property type="component" value="Unassembled WGS sequence"/>
</dbReference>
<protein>
    <submittedName>
        <fullName evidence="1">Uncharacterized protein</fullName>
    </submittedName>
</protein>
<dbReference type="PANTHER" id="PTHR34461:SF2">
    <property type="entry name" value="EXPRESSED PROTEIN"/>
    <property type="match status" value="1"/>
</dbReference>
<proteinExistence type="predicted"/>
<gene>
    <name evidence="1" type="ORF">B296_00030601</name>
</gene>
<sequence>MKTSSIHMNMEKAIEFSQRQMHDIERLAMQLLKGLNSMKNIMEETLSAEAHSSLLSEFTAEELAFVYGQMRAAADNASELEKTTTKWLSIMTKDCNRFCKIMVGDAISLTKPQSGNNKSTASVNGVRKGRKITFADEVGGTLCHVETFERQPSPDSTPEREQSG</sequence>
<dbReference type="PANTHER" id="PTHR34461">
    <property type="entry name" value="EXPRESSED PROTEIN"/>
    <property type="match status" value="1"/>
</dbReference>
<evidence type="ECO:0000313" key="2">
    <source>
        <dbReference type="Proteomes" id="UP000287651"/>
    </source>
</evidence>
<organism evidence="1 2">
    <name type="scientific">Ensete ventricosum</name>
    <name type="common">Abyssinian banana</name>
    <name type="synonym">Musa ensete</name>
    <dbReference type="NCBI Taxonomy" id="4639"/>
    <lineage>
        <taxon>Eukaryota</taxon>
        <taxon>Viridiplantae</taxon>
        <taxon>Streptophyta</taxon>
        <taxon>Embryophyta</taxon>
        <taxon>Tracheophyta</taxon>
        <taxon>Spermatophyta</taxon>
        <taxon>Magnoliopsida</taxon>
        <taxon>Liliopsida</taxon>
        <taxon>Zingiberales</taxon>
        <taxon>Musaceae</taxon>
        <taxon>Ensete</taxon>
    </lineage>
</organism>
<accession>A0A426ZJP5</accession>
<reference evidence="1 2" key="1">
    <citation type="journal article" date="2014" name="Agronomy (Basel)">
        <title>A Draft Genome Sequence for Ensete ventricosum, the Drought-Tolerant Tree Against Hunger.</title>
        <authorList>
            <person name="Harrison J."/>
            <person name="Moore K.A."/>
            <person name="Paszkiewicz K."/>
            <person name="Jones T."/>
            <person name="Grant M."/>
            <person name="Ambacheew D."/>
            <person name="Muzemil S."/>
            <person name="Studholme D.J."/>
        </authorList>
    </citation>
    <scope>NUCLEOTIDE SEQUENCE [LARGE SCALE GENOMIC DNA]</scope>
</reference>
<comment type="caution">
    <text evidence="1">The sequence shown here is derived from an EMBL/GenBank/DDBJ whole genome shotgun (WGS) entry which is preliminary data.</text>
</comment>
<evidence type="ECO:0000313" key="1">
    <source>
        <dbReference type="EMBL" id="RRT64208.1"/>
    </source>
</evidence>
<name>A0A426ZJP5_ENSVE</name>
<dbReference type="EMBL" id="AMZH03006282">
    <property type="protein sequence ID" value="RRT64208.1"/>
    <property type="molecule type" value="Genomic_DNA"/>
</dbReference>
<dbReference type="AlphaFoldDB" id="A0A426ZJP5"/>